<dbReference type="PANTHER" id="PTHR47683:SF2">
    <property type="entry name" value="RNA-BINDING S4 DOMAIN-CONTAINING PROTEIN"/>
    <property type="match status" value="1"/>
</dbReference>
<keyword evidence="3 5" id="KW-0413">Isomerase</keyword>
<sequence length="239" mass="27378">MRLSKYIAEAGLVSRRKAEELIDKGKVTVNGETILKQGIKINPSRDKIEVNGKLLKPEQKTYILLNKPSGYLSSVKDTHGRPTVLNLVKNIDARLYPVGRLDFDTEGLIILTNDGEFTNLMIHPKYKIRKKYKALIKGKINKEKIERLRKGVKLEDGITAPAKVNFIENIKDSSEIELTIHEGRKRQIKRMCKEVGHPLLKLERTAIEFLTTEGLKKGDYRKLKLHEINQLKKIAFKNL</sequence>
<evidence type="ECO:0000256" key="4">
    <source>
        <dbReference type="PROSITE-ProRule" id="PRU00182"/>
    </source>
</evidence>
<evidence type="ECO:0000259" key="6">
    <source>
        <dbReference type="SMART" id="SM00363"/>
    </source>
</evidence>
<feature type="domain" description="RNA-binding S4" evidence="6">
    <location>
        <begin position="1"/>
        <end position="63"/>
    </location>
</feature>
<dbReference type="NCBIfam" id="TIGR00093">
    <property type="entry name" value="pseudouridine synthase"/>
    <property type="match status" value="1"/>
</dbReference>
<comment type="similarity">
    <text evidence="1 5">Belongs to the pseudouridine synthase RsuA family.</text>
</comment>
<dbReference type="InterPro" id="IPR002942">
    <property type="entry name" value="S4_RNA-bd"/>
</dbReference>
<dbReference type="OrthoDB" id="9807213at2"/>
<dbReference type="SUPFAM" id="SSF55120">
    <property type="entry name" value="Pseudouridine synthase"/>
    <property type="match status" value="1"/>
</dbReference>
<dbReference type="Proteomes" id="UP000426444">
    <property type="component" value="Chromosome"/>
</dbReference>
<dbReference type="Gene3D" id="3.30.2350.10">
    <property type="entry name" value="Pseudouridine synthase"/>
    <property type="match status" value="1"/>
</dbReference>
<dbReference type="Pfam" id="PF01479">
    <property type="entry name" value="S4"/>
    <property type="match status" value="1"/>
</dbReference>
<dbReference type="SMART" id="SM00363">
    <property type="entry name" value="S4"/>
    <property type="match status" value="1"/>
</dbReference>
<dbReference type="KEGG" id="salq:SYNTR_1287"/>
<name>A0A6I6DHS5_9FIRM</name>
<dbReference type="GO" id="GO:0000455">
    <property type="term" value="P:enzyme-directed rRNA pseudouridine synthesis"/>
    <property type="evidence" value="ECO:0007669"/>
    <property type="project" value="UniProtKB-ARBA"/>
</dbReference>
<dbReference type="GO" id="GO:0005829">
    <property type="term" value="C:cytosol"/>
    <property type="evidence" value="ECO:0007669"/>
    <property type="project" value="UniProtKB-ARBA"/>
</dbReference>
<dbReference type="CDD" id="cd02870">
    <property type="entry name" value="PseudoU_synth_RsuA_like"/>
    <property type="match status" value="1"/>
</dbReference>
<keyword evidence="8" id="KW-1185">Reference proteome</keyword>
<dbReference type="Gene3D" id="3.10.290.10">
    <property type="entry name" value="RNA-binding S4 domain"/>
    <property type="match status" value="1"/>
</dbReference>
<dbReference type="EC" id="5.4.99.-" evidence="5"/>
<evidence type="ECO:0000256" key="3">
    <source>
        <dbReference type="ARBA" id="ARBA00023235"/>
    </source>
</evidence>
<dbReference type="InterPro" id="IPR006145">
    <property type="entry name" value="PsdUridine_synth_RsuA/RluA"/>
</dbReference>
<dbReference type="InterPro" id="IPR036986">
    <property type="entry name" value="S4_RNA-bd_sf"/>
</dbReference>
<gene>
    <name evidence="7" type="ORF">SYNTR_1287</name>
</gene>
<dbReference type="InterPro" id="IPR050343">
    <property type="entry name" value="RsuA_PseudoU_synthase"/>
</dbReference>
<dbReference type="PROSITE" id="PS01149">
    <property type="entry name" value="PSI_RSU"/>
    <property type="match status" value="1"/>
</dbReference>
<dbReference type="EMBL" id="CP046457">
    <property type="protein sequence ID" value="QGT99880.1"/>
    <property type="molecule type" value="Genomic_DNA"/>
</dbReference>
<dbReference type="Pfam" id="PF00849">
    <property type="entry name" value="PseudoU_synth_2"/>
    <property type="match status" value="1"/>
</dbReference>
<accession>A0A6I6DHS5</accession>
<evidence type="ECO:0000256" key="1">
    <source>
        <dbReference type="ARBA" id="ARBA00008348"/>
    </source>
</evidence>
<reference evidence="8" key="1">
    <citation type="journal article" date="2019" name="Microbiology">
        <title>Complete Genome Sequence of an Uncultured Bacterium of the Candidate Phylum Bipolaricaulota.</title>
        <authorList>
            <person name="Kadnikov V.V."/>
            <person name="Mardanov A.V."/>
            <person name="Beletsky A.V."/>
            <person name="Frank Y.A."/>
            <person name="Karnachuk O.V."/>
            <person name="Ravin N.V."/>
        </authorList>
    </citation>
    <scope>NUCLEOTIDE SEQUENCE [LARGE SCALE GENOMIC DNA]</scope>
</reference>
<dbReference type="FunFam" id="3.10.290.10:FF:000003">
    <property type="entry name" value="Pseudouridine synthase"/>
    <property type="match status" value="1"/>
</dbReference>
<evidence type="ECO:0000256" key="2">
    <source>
        <dbReference type="ARBA" id="ARBA00022884"/>
    </source>
</evidence>
<evidence type="ECO:0000256" key="5">
    <source>
        <dbReference type="RuleBase" id="RU003887"/>
    </source>
</evidence>
<dbReference type="SUPFAM" id="SSF55174">
    <property type="entry name" value="Alpha-L RNA-binding motif"/>
    <property type="match status" value="1"/>
</dbReference>
<dbReference type="InterPro" id="IPR000748">
    <property type="entry name" value="PsdUridine_synth_RsuA/RluB/E/F"/>
</dbReference>
<dbReference type="InterPro" id="IPR020103">
    <property type="entry name" value="PsdUridine_synth_cat_dom_sf"/>
</dbReference>
<dbReference type="GO" id="GO:0003723">
    <property type="term" value="F:RNA binding"/>
    <property type="evidence" value="ECO:0007669"/>
    <property type="project" value="UniProtKB-KW"/>
</dbReference>
<evidence type="ECO:0000313" key="8">
    <source>
        <dbReference type="Proteomes" id="UP000426444"/>
    </source>
</evidence>
<dbReference type="GO" id="GO:0120159">
    <property type="term" value="F:rRNA pseudouridine synthase activity"/>
    <property type="evidence" value="ECO:0007669"/>
    <property type="project" value="UniProtKB-ARBA"/>
</dbReference>
<keyword evidence="2 4" id="KW-0694">RNA-binding</keyword>
<protein>
    <recommendedName>
        <fullName evidence="5">Pseudouridine synthase</fullName>
        <ecNumber evidence="5">5.4.99.-</ecNumber>
    </recommendedName>
</protein>
<dbReference type="PANTHER" id="PTHR47683">
    <property type="entry name" value="PSEUDOURIDINE SYNTHASE FAMILY PROTEIN-RELATED"/>
    <property type="match status" value="1"/>
</dbReference>
<dbReference type="RefSeq" id="WP_156203729.1">
    <property type="nucleotide sequence ID" value="NZ_CP046457.1"/>
</dbReference>
<proteinExistence type="inferred from homology"/>
<dbReference type="InterPro" id="IPR018496">
    <property type="entry name" value="PsdUridine_synth_RsuA/RluB_CS"/>
</dbReference>
<evidence type="ECO:0000313" key="7">
    <source>
        <dbReference type="EMBL" id="QGT99880.1"/>
    </source>
</evidence>
<dbReference type="PROSITE" id="PS50889">
    <property type="entry name" value="S4"/>
    <property type="match status" value="1"/>
</dbReference>
<dbReference type="CDD" id="cd00165">
    <property type="entry name" value="S4"/>
    <property type="match status" value="1"/>
</dbReference>
<dbReference type="FunFam" id="3.30.70.1560:FF:000001">
    <property type="entry name" value="Pseudouridine synthase"/>
    <property type="match status" value="1"/>
</dbReference>
<dbReference type="AlphaFoldDB" id="A0A6I6DHS5"/>
<organism evidence="7 8">
    <name type="scientific">Candidatus Syntrophocurvum alkaliphilum</name>
    <dbReference type="NCBI Taxonomy" id="2293317"/>
    <lineage>
        <taxon>Bacteria</taxon>
        <taxon>Bacillati</taxon>
        <taxon>Bacillota</taxon>
        <taxon>Clostridia</taxon>
        <taxon>Eubacteriales</taxon>
        <taxon>Syntrophomonadaceae</taxon>
        <taxon>Candidatus Syntrophocurvum</taxon>
    </lineage>
</organism>